<evidence type="ECO:0000256" key="1">
    <source>
        <dbReference type="SAM" id="SignalP"/>
    </source>
</evidence>
<dbReference type="Proteomes" id="UP000070544">
    <property type="component" value="Unassembled WGS sequence"/>
</dbReference>
<evidence type="ECO:0008006" key="4">
    <source>
        <dbReference type="Google" id="ProtNLM"/>
    </source>
</evidence>
<reference evidence="2 3" key="1">
    <citation type="journal article" date="2015" name="Genome Biol. Evol.">
        <title>Phylogenomic analyses indicate that early fungi evolved digesting cell walls of algal ancestors of land plants.</title>
        <authorList>
            <person name="Chang Y."/>
            <person name="Wang S."/>
            <person name="Sekimoto S."/>
            <person name="Aerts A.L."/>
            <person name="Choi C."/>
            <person name="Clum A."/>
            <person name="LaButti K.M."/>
            <person name="Lindquist E.A."/>
            <person name="Yee Ngan C."/>
            <person name="Ohm R.A."/>
            <person name="Salamov A.A."/>
            <person name="Grigoriev I.V."/>
            <person name="Spatafora J.W."/>
            <person name="Berbee M.L."/>
        </authorList>
    </citation>
    <scope>NUCLEOTIDE SEQUENCE [LARGE SCALE GENOMIC DNA]</scope>
    <source>
        <strain evidence="2 3">JEL478</strain>
    </source>
</reference>
<dbReference type="AlphaFoldDB" id="A0A139A2H2"/>
<evidence type="ECO:0000313" key="3">
    <source>
        <dbReference type="Proteomes" id="UP000070544"/>
    </source>
</evidence>
<sequence length="114" mass="12240">KSPPFVPLFPILPFPLLPTAASARIVCHVLLSSRPWKLPARGTLSCDGGARCGLTRFTPSVHRPHRPQPYRGVWSGESGVKAVAGCRVLLPFPAFSLPNTTTLCLTTEPSIPLS</sequence>
<keyword evidence="3" id="KW-1185">Reference proteome</keyword>
<gene>
    <name evidence="2" type="ORF">M427DRAFT_159058</name>
</gene>
<proteinExistence type="predicted"/>
<name>A0A139A2H2_GONPJ</name>
<feature type="non-terminal residue" evidence="2">
    <location>
        <position position="1"/>
    </location>
</feature>
<dbReference type="EMBL" id="KQ965820">
    <property type="protein sequence ID" value="KXS10553.1"/>
    <property type="molecule type" value="Genomic_DNA"/>
</dbReference>
<accession>A0A139A2H2</accession>
<feature type="chain" id="PRO_5007295900" description="Secreted protein" evidence="1">
    <location>
        <begin position="24"/>
        <end position="114"/>
    </location>
</feature>
<protein>
    <recommendedName>
        <fullName evidence="4">Secreted protein</fullName>
    </recommendedName>
</protein>
<organism evidence="2 3">
    <name type="scientific">Gonapodya prolifera (strain JEL478)</name>
    <name type="common">Monoblepharis prolifera</name>
    <dbReference type="NCBI Taxonomy" id="1344416"/>
    <lineage>
        <taxon>Eukaryota</taxon>
        <taxon>Fungi</taxon>
        <taxon>Fungi incertae sedis</taxon>
        <taxon>Chytridiomycota</taxon>
        <taxon>Chytridiomycota incertae sedis</taxon>
        <taxon>Monoblepharidomycetes</taxon>
        <taxon>Monoblepharidales</taxon>
        <taxon>Gonapodyaceae</taxon>
        <taxon>Gonapodya</taxon>
    </lineage>
</organism>
<evidence type="ECO:0000313" key="2">
    <source>
        <dbReference type="EMBL" id="KXS10553.1"/>
    </source>
</evidence>
<feature type="signal peptide" evidence="1">
    <location>
        <begin position="1"/>
        <end position="23"/>
    </location>
</feature>
<keyword evidence="1" id="KW-0732">Signal</keyword>